<dbReference type="SMART" id="SM00421">
    <property type="entry name" value="HTH_LUXR"/>
    <property type="match status" value="1"/>
</dbReference>
<dbReference type="GO" id="GO:0003677">
    <property type="term" value="F:DNA binding"/>
    <property type="evidence" value="ECO:0007669"/>
    <property type="project" value="InterPro"/>
</dbReference>
<dbReference type="PROSITE" id="PS50043">
    <property type="entry name" value="HTH_LUXR_2"/>
    <property type="match status" value="1"/>
</dbReference>
<gene>
    <name evidence="4" type="ORF">GIS00_14205</name>
</gene>
<dbReference type="CDD" id="cd06170">
    <property type="entry name" value="LuxR_C_like"/>
    <property type="match status" value="1"/>
</dbReference>
<name>A0A7K1FLS2_9ACTN</name>
<dbReference type="InterPro" id="IPR041664">
    <property type="entry name" value="AAA_16"/>
</dbReference>
<dbReference type="Gene3D" id="1.10.10.10">
    <property type="entry name" value="Winged helix-like DNA-binding domain superfamily/Winged helix DNA-binding domain"/>
    <property type="match status" value="1"/>
</dbReference>
<evidence type="ECO:0000313" key="5">
    <source>
        <dbReference type="Proteomes" id="UP000460221"/>
    </source>
</evidence>
<dbReference type="PRINTS" id="PR00038">
    <property type="entry name" value="HTHLUXR"/>
</dbReference>
<sequence length="893" mass="95001">MAAIWDDAMVAQLRAAVGTALAGAPTLVVVEAGAGMGKSSLLDLVTSLAADRARVRRSAALESDRETPYAALMEWGVDVPGGENGAPAPLVAAQALRDALDPTAGTPALLRFDDLQWADPQSVEAVMWLLRRSTVEPLLVVVAHRPLAPDVHPSWQRWVAGRPGTVLIRLSGLDENAVHAIAIARRPGLSREATDRLTRHTRGNPLYLTTLLAEFDEVALSRPRDLPAPAEFSGLVGRRSGRLPEPARRMLHACAVLGDGWSWLSDVAAVAGITDPAGAVDDLRGSGLIEIRTVDIGLSVRVVHSLVRAAVLQTIPLTQRRELHLAAAGSVVDPVLVLDHLVAAADRHDDGLADRLTATAAAAHDRCDHRTAARLHRAAATLTSDPVLQESRWLTSLFDSLLGQDTGPARAEMSAVHAAGDRVGRTLVLAALATVEGRWSDSVRVLRTAPFDEPVDEYRRQVLLGWGLVGSGGPTEEVVAAMAAADATGVGDPALAGHAESVRFYAVQRTRGLSGVLDLLADVPDDPRATPPGRTFALASRGSVRTRMGLFDAADADLGEVRRRFEDGQVDIADGLYTAVSGFLYWLRGDWDRARARFHLAADAGVRFVQPTVAAYLSILPSSSGNTAESDRWIGTARTTLAGQPWQEADRLRMVAEVVRAHARGDRAFDPAVAAGLMPVLDGMLSFPGDCGLVELMHGALALLLCNRAADARLMTDAIGRQQPAASIAPAIVDWLHGLIAERAGERRAAVAHLTSACGSDRGEAPLYRAHMLSDLSRAATDLGRSQPSAAAEAASIYRQLGARPYLDRMSGGRRPAVIGADPGLSDREREVLRLVVLGFSYAQVARELFISRSTVGFHLSNIYAKTGVGTRHELTALVRADARSFGMPAPAV</sequence>
<feature type="domain" description="HTH luxR-type" evidence="3">
    <location>
        <begin position="818"/>
        <end position="883"/>
    </location>
</feature>
<dbReference type="Proteomes" id="UP000460221">
    <property type="component" value="Unassembled WGS sequence"/>
</dbReference>
<dbReference type="Pfam" id="PF00196">
    <property type="entry name" value="GerE"/>
    <property type="match status" value="1"/>
</dbReference>
<organism evidence="4 5">
    <name type="scientific">Nakamurella alba</name>
    <dbReference type="NCBI Taxonomy" id="2665158"/>
    <lineage>
        <taxon>Bacteria</taxon>
        <taxon>Bacillati</taxon>
        <taxon>Actinomycetota</taxon>
        <taxon>Actinomycetes</taxon>
        <taxon>Nakamurellales</taxon>
        <taxon>Nakamurellaceae</taxon>
        <taxon>Nakamurella</taxon>
    </lineage>
</organism>
<dbReference type="GO" id="GO:0005524">
    <property type="term" value="F:ATP binding"/>
    <property type="evidence" value="ECO:0007669"/>
    <property type="project" value="UniProtKB-KW"/>
</dbReference>
<protein>
    <recommendedName>
        <fullName evidence="3">HTH luxR-type domain-containing protein</fullName>
    </recommendedName>
</protein>
<dbReference type="InterPro" id="IPR036388">
    <property type="entry name" value="WH-like_DNA-bd_sf"/>
</dbReference>
<keyword evidence="2" id="KW-0067">ATP-binding</keyword>
<dbReference type="PROSITE" id="PS00622">
    <property type="entry name" value="HTH_LUXR_1"/>
    <property type="match status" value="1"/>
</dbReference>
<dbReference type="Pfam" id="PF13191">
    <property type="entry name" value="AAA_16"/>
    <property type="match status" value="1"/>
</dbReference>
<keyword evidence="5" id="KW-1185">Reference proteome</keyword>
<evidence type="ECO:0000259" key="3">
    <source>
        <dbReference type="PROSITE" id="PS50043"/>
    </source>
</evidence>
<comment type="caution">
    <text evidence="4">The sequence shown here is derived from an EMBL/GenBank/DDBJ whole genome shotgun (WGS) entry which is preliminary data.</text>
</comment>
<keyword evidence="1" id="KW-0547">Nucleotide-binding</keyword>
<dbReference type="GO" id="GO:0005737">
    <property type="term" value="C:cytoplasm"/>
    <property type="evidence" value="ECO:0007669"/>
    <property type="project" value="TreeGrafter"/>
</dbReference>
<evidence type="ECO:0000313" key="4">
    <source>
        <dbReference type="EMBL" id="MTD15092.1"/>
    </source>
</evidence>
<accession>A0A7K1FLS2</accession>
<dbReference type="EMBL" id="WLYK01000005">
    <property type="protein sequence ID" value="MTD15092.1"/>
    <property type="molecule type" value="Genomic_DNA"/>
</dbReference>
<proteinExistence type="predicted"/>
<dbReference type="PANTHER" id="PTHR16305">
    <property type="entry name" value="TESTICULAR SOLUBLE ADENYLYL CYCLASE"/>
    <property type="match status" value="1"/>
</dbReference>
<dbReference type="AlphaFoldDB" id="A0A7K1FLS2"/>
<dbReference type="SUPFAM" id="SSF46894">
    <property type="entry name" value="C-terminal effector domain of the bipartite response regulators"/>
    <property type="match status" value="1"/>
</dbReference>
<evidence type="ECO:0000256" key="2">
    <source>
        <dbReference type="ARBA" id="ARBA00022840"/>
    </source>
</evidence>
<dbReference type="GO" id="GO:0004016">
    <property type="term" value="F:adenylate cyclase activity"/>
    <property type="evidence" value="ECO:0007669"/>
    <property type="project" value="TreeGrafter"/>
</dbReference>
<reference evidence="4 5" key="1">
    <citation type="submission" date="2019-11" db="EMBL/GenBank/DDBJ databases">
        <authorList>
            <person name="Jiang L.-Q."/>
        </authorList>
    </citation>
    <scope>NUCLEOTIDE SEQUENCE [LARGE SCALE GENOMIC DNA]</scope>
    <source>
        <strain evidence="4 5">YIM 132087</strain>
    </source>
</reference>
<dbReference type="InterPro" id="IPR016032">
    <property type="entry name" value="Sig_transdc_resp-reg_C-effctor"/>
</dbReference>
<evidence type="ECO:0000256" key="1">
    <source>
        <dbReference type="ARBA" id="ARBA00022741"/>
    </source>
</evidence>
<dbReference type="GO" id="GO:0006355">
    <property type="term" value="P:regulation of DNA-templated transcription"/>
    <property type="evidence" value="ECO:0007669"/>
    <property type="project" value="InterPro"/>
</dbReference>
<dbReference type="RefSeq" id="WP_154769054.1">
    <property type="nucleotide sequence ID" value="NZ_WLYK01000005.1"/>
</dbReference>
<dbReference type="PANTHER" id="PTHR16305:SF28">
    <property type="entry name" value="GUANYLATE CYCLASE DOMAIN-CONTAINING PROTEIN"/>
    <property type="match status" value="1"/>
</dbReference>
<dbReference type="InterPro" id="IPR000792">
    <property type="entry name" value="Tscrpt_reg_LuxR_C"/>
</dbReference>